<dbReference type="RefSeq" id="XP_004259062.1">
    <property type="nucleotide sequence ID" value="XM_004259014.1"/>
</dbReference>
<dbReference type="Gene3D" id="3.80.10.10">
    <property type="entry name" value="Ribonuclease Inhibitor"/>
    <property type="match status" value="4"/>
</dbReference>
<dbReference type="SUPFAM" id="SSF52058">
    <property type="entry name" value="L domain-like"/>
    <property type="match status" value="1"/>
</dbReference>
<evidence type="ECO:0008006" key="3">
    <source>
        <dbReference type="Google" id="ProtNLM"/>
    </source>
</evidence>
<proteinExistence type="predicted"/>
<dbReference type="InterPro" id="IPR032675">
    <property type="entry name" value="LRR_dom_sf"/>
</dbReference>
<dbReference type="AlphaFoldDB" id="L7FNU2"/>
<dbReference type="KEGG" id="eiv:EIN_119650"/>
<gene>
    <name evidence="1" type="ORF">EIN_119650</name>
</gene>
<dbReference type="Pfam" id="PF13306">
    <property type="entry name" value="LRR_5"/>
    <property type="match status" value="5"/>
</dbReference>
<dbReference type="PANTHER" id="PTHR45661">
    <property type="entry name" value="SURFACE ANTIGEN"/>
    <property type="match status" value="1"/>
</dbReference>
<keyword evidence="2" id="KW-1185">Reference proteome</keyword>
<reference evidence="1 2" key="1">
    <citation type="submission" date="2012-10" db="EMBL/GenBank/DDBJ databases">
        <authorList>
            <person name="Zafar N."/>
            <person name="Inman J."/>
            <person name="Hall N."/>
            <person name="Lorenzi H."/>
            <person name="Caler E."/>
        </authorList>
    </citation>
    <scope>NUCLEOTIDE SEQUENCE [LARGE SCALE GENOMIC DNA]</scope>
    <source>
        <strain evidence="1 2">IP1</strain>
    </source>
</reference>
<evidence type="ECO:0000313" key="2">
    <source>
        <dbReference type="Proteomes" id="UP000014680"/>
    </source>
</evidence>
<dbReference type="Gene3D" id="3.40.50.12480">
    <property type="match status" value="1"/>
</dbReference>
<dbReference type="GeneID" id="14891274"/>
<dbReference type="InterPro" id="IPR026906">
    <property type="entry name" value="LRR_5"/>
</dbReference>
<evidence type="ECO:0000313" key="1">
    <source>
        <dbReference type="EMBL" id="ELP92291.1"/>
    </source>
</evidence>
<dbReference type="VEuPathDB" id="AmoebaDB:EIN_119650"/>
<accession>L7FNU2</accession>
<dbReference type="OrthoDB" id="31390at2759"/>
<sequence>MPSQLDRYSLMIISKYFKNIGDFIRLIQVCKKFEDIPSMFHYNPICLHSHFNFFSNVETYHFYKKSDKYVPGYFHYVYDYQMSYTEYLKKRTSNSTFTHVTYNVGDYIKYKKYDGATHLKGKAFKDISEDAISLDLSTVISLGDYGLQSMSTLTSVVLGNSIQELPISCFENDVKLKEIDISHIKTIGEKCFYCCVELSAITLGEVLSVGLSSFYDAFNIKYVKNLGTKNLNTLINLSSSQAFNSIHHKLLITQNDINLLNNSQQINAFQLPVDEYGVQAFCTVNGLEDMNIPKSVTQISYNALSDTNLKRLDLSNVVEIEDNNNLDGVTALTIPVNLYFNSLIFLNNLKRISAVGGTVIKSPVACFMKEILEESGLSSQVYLYTKKDFELTNGVIPLFCNHIGSGVFCNVNIVNIEIPSNVTRIDWGNFWNCPNVEKIAIFSKKDISISIENCPKLLEVITKTTVNFDVSNCKELTKVTMPYIPTISLYKTVAFNHCRNLKEIVIENPPKDLIFEERTSYRITQLVKLNIKYMEVAYDNYIDDEHYKQEEQILDGVQDENGFDNQEEDENVILKTVVIPEGVNVLTVGCFENVHSVSKIVFPSTVTRIHDYAISQCANLAEVEGLTKEVIVEQNAFYKCDKLQLNK</sequence>
<dbReference type="Proteomes" id="UP000014680">
    <property type="component" value="Unassembled WGS sequence"/>
</dbReference>
<dbReference type="PANTHER" id="PTHR45661:SF3">
    <property type="entry name" value="IG-LIKE DOMAIN-CONTAINING PROTEIN"/>
    <property type="match status" value="1"/>
</dbReference>
<name>L7FNU2_ENTIV</name>
<dbReference type="InterPro" id="IPR053139">
    <property type="entry name" value="Surface_bspA-like"/>
</dbReference>
<organism evidence="1 2">
    <name type="scientific">Entamoeba invadens IP1</name>
    <dbReference type="NCBI Taxonomy" id="370355"/>
    <lineage>
        <taxon>Eukaryota</taxon>
        <taxon>Amoebozoa</taxon>
        <taxon>Evosea</taxon>
        <taxon>Archamoebae</taxon>
        <taxon>Mastigamoebida</taxon>
        <taxon>Entamoebidae</taxon>
        <taxon>Entamoeba</taxon>
    </lineage>
</organism>
<protein>
    <recommendedName>
        <fullName evidence="3">Leucine rich repeat containing protein BspA family protein</fullName>
    </recommendedName>
</protein>
<dbReference type="EMBL" id="KB206391">
    <property type="protein sequence ID" value="ELP92291.1"/>
    <property type="molecule type" value="Genomic_DNA"/>
</dbReference>